<evidence type="ECO:0000259" key="1">
    <source>
        <dbReference type="Pfam" id="PF16461"/>
    </source>
</evidence>
<organism evidence="2 3">
    <name type="scientific">Ponticoccus litoralis</name>
    <dbReference type="NCBI Taxonomy" id="422297"/>
    <lineage>
        <taxon>Bacteria</taxon>
        <taxon>Pseudomonadati</taxon>
        <taxon>Pseudomonadota</taxon>
        <taxon>Alphaproteobacteria</taxon>
        <taxon>Rhodobacterales</taxon>
        <taxon>Roseobacteraceae</taxon>
        <taxon>Ponticoccus</taxon>
    </lineage>
</organism>
<dbReference type="EMBL" id="JBDNCH010000002">
    <property type="protein sequence ID" value="MEN9062847.1"/>
    <property type="molecule type" value="Genomic_DNA"/>
</dbReference>
<proteinExistence type="predicted"/>
<comment type="caution">
    <text evidence="2">The sequence shown here is derived from an EMBL/GenBank/DDBJ whole genome shotgun (WGS) entry which is preliminary data.</text>
</comment>
<gene>
    <name evidence="2" type="ORF">ABFB10_19555</name>
</gene>
<dbReference type="Pfam" id="PF16461">
    <property type="entry name" value="Phage_TTP_12"/>
    <property type="match status" value="1"/>
</dbReference>
<dbReference type="AlphaFoldDB" id="A0AAW9SQJ2"/>
<dbReference type="InterPro" id="IPR021508">
    <property type="entry name" value="Gp17-like"/>
</dbReference>
<reference evidence="2 3" key="1">
    <citation type="submission" date="2024-05" db="EMBL/GenBank/DDBJ databases">
        <title>Genome sequence of Ponticoccus litoralis KCCM 90028.</title>
        <authorList>
            <person name="Kim J.M."/>
            <person name="Lee J.K."/>
            <person name="Choi B.J."/>
            <person name="Bayburt H."/>
            <person name="Baek J.H."/>
            <person name="Jeon C.O."/>
        </authorList>
    </citation>
    <scope>NUCLEOTIDE SEQUENCE [LARGE SCALE GENOMIC DNA]</scope>
    <source>
        <strain evidence="2 3">KCCM 90028</strain>
    </source>
</reference>
<evidence type="ECO:0000313" key="3">
    <source>
        <dbReference type="Proteomes" id="UP001428774"/>
    </source>
</evidence>
<protein>
    <submittedName>
        <fullName evidence="2">Phage tail tube protein</fullName>
    </submittedName>
</protein>
<accession>A0AAW9SQJ2</accession>
<evidence type="ECO:0000313" key="2">
    <source>
        <dbReference type="EMBL" id="MEN9062847.1"/>
    </source>
</evidence>
<dbReference type="Proteomes" id="UP001428774">
    <property type="component" value="Unassembled WGS sequence"/>
</dbReference>
<keyword evidence="3" id="KW-1185">Reference proteome</keyword>
<feature type="domain" description="Lambda phage tail tube protein N-terminal" evidence="1">
    <location>
        <begin position="150"/>
        <end position="263"/>
    </location>
</feature>
<dbReference type="Gene3D" id="4.10.410.40">
    <property type="match status" value="1"/>
</dbReference>
<sequence>MEEELRALLRADPGIAALAPGGVHWGARPQGGALPVLVLHLIDASEGATLQGGDGLETGRVQVDARAGDLGAAIRLRRAVHRLLHGHRGGGFDSIFEDGSTRRSRGWHQRRGPALAGLRRLFHQLEFRDMTRSKAKTGYKSKFGIGTETEGEYLDTAEVVRIKPVGFSRDEEEVTHLQSPDGYKEFIAAMKEATPVEIEFNWTPSATDPMIAAFEADTGNYQITAPNGVRMQFTGFFTAYEPGELTNGAMRGTATLRPSGKPVLLPAVSA</sequence>
<dbReference type="Pfam" id="PF11367">
    <property type="entry name" value="Tail_completion_gp17"/>
    <property type="match status" value="1"/>
</dbReference>
<name>A0AAW9SQJ2_9RHOB</name>
<dbReference type="RefSeq" id="WP_347167773.1">
    <property type="nucleotide sequence ID" value="NZ_JBDNCH010000002.1"/>
</dbReference>
<dbReference type="InterPro" id="IPR032494">
    <property type="entry name" value="Phage_TTP_N"/>
</dbReference>